<gene>
    <name evidence="1" type="ORF">g.3339</name>
</gene>
<accession>A0A1B6L7B0</accession>
<proteinExistence type="predicted"/>
<sequence length="121" mass="13752">MVYFIGVSLLLGILSIERLFVLQNWCVRSLLGSRRTESCIHVFGNLCILMCASLVGYEACVYVKHHPAEFVTYGSFHEYPTIDHGMAKHSSRAFKKGPYHNCIKLVSRFSLQLQNENKIGI</sequence>
<organism evidence="1">
    <name type="scientific">Graphocephala atropunctata</name>
    <dbReference type="NCBI Taxonomy" id="36148"/>
    <lineage>
        <taxon>Eukaryota</taxon>
        <taxon>Metazoa</taxon>
        <taxon>Ecdysozoa</taxon>
        <taxon>Arthropoda</taxon>
        <taxon>Hexapoda</taxon>
        <taxon>Insecta</taxon>
        <taxon>Pterygota</taxon>
        <taxon>Neoptera</taxon>
        <taxon>Paraneoptera</taxon>
        <taxon>Hemiptera</taxon>
        <taxon>Auchenorrhyncha</taxon>
        <taxon>Membracoidea</taxon>
        <taxon>Cicadellidae</taxon>
        <taxon>Cicadellinae</taxon>
        <taxon>Cicadellini</taxon>
        <taxon>Graphocephala</taxon>
    </lineage>
</organism>
<dbReference type="AlphaFoldDB" id="A0A1B6L7B0"/>
<dbReference type="EMBL" id="GEBQ01020421">
    <property type="protein sequence ID" value="JAT19556.1"/>
    <property type="molecule type" value="Transcribed_RNA"/>
</dbReference>
<name>A0A1B6L7B0_9HEMI</name>
<evidence type="ECO:0000313" key="1">
    <source>
        <dbReference type="EMBL" id="JAT19556.1"/>
    </source>
</evidence>
<feature type="non-terminal residue" evidence="1">
    <location>
        <position position="121"/>
    </location>
</feature>
<reference evidence="1" key="1">
    <citation type="submission" date="2015-11" db="EMBL/GenBank/DDBJ databases">
        <title>De novo transcriptome assembly of four potential Pierce s Disease insect vectors from Arizona vineyards.</title>
        <authorList>
            <person name="Tassone E.E."/>
        </authorList>
    </citation>
    <scope>NUCLEOTIDE SEQUENCE</scope>
</reference>
<protein>
    <submittedName>
        <fullName evidence="1">Uncharacterized protein</fullName>
    </submittedName>
</protein>